<keyword evidence="2" id="KW-0808">Transferase</keyword>
<protein>
    <submittedName>
        <fullName evidence="2">Gamma-glutamyltransferase</fullName>
        <ecNumber evidence="2">2.3.2.2</ecNumber>
    </submittedName>
</protein>
<dbReference type="InterPro" id="IPR052896">
    <property type="entry name" value="GGT-like_enzyme"/>
</dbReference>
<gene>
    <name evidence="2" type="ORF">NFG57_14995</name>
</gene>
<evidence type="ECO:0000256" key="1">
    <source>
        <dbReference type="SAM" id="MobiDB-lite"/>
    </source>
</evidence>
<organism evidence="2">
    <name type="scientific">Halomonas sp. H10-59</name>
    <dbReference type="NCBI Taxonomy" id="2950874"/>
    <lineage>
        <taxon>Bacteria</taxon>
        <taxon>Pseudomonadati</taxon>
        <taxon>Pseudomonadota</taxon>
        <taxon>Gammaproteobacteria</taxon>
        <taxon>Oceanospirillales</taxon>
        <taxon>Halomonadaceae</taxon>
        <taxon>Halomonas</taxon>
    </lineage>
</organism>
<dbReference type="Gene3D" id="3.60.20.40">
    <property type="match status" value="1"/>
</dbReference>
<keyword evidence="2" id="KW-0012">Acyltransferase</keyword>
<dbReference type="EC" id="2.3.2.2" evidence="2"/>
<dbReference type="Pfam" id="PF01019">
    <property type="entry name" value="G_glu_transpept"/>
    <property type="match status" value="1"/>
</dbReference>
<name>A0AAU7KR39_9GAMM</name>
<sequence>MTETWAVASGHPIATRAAERVLRQGGNAVDAGVAAGLALGVVQPDLVSIAGVAPIIMFDAETGEVTSQDGVGGWPAAADVEAMHRDHGDHVPEGILRTVIPAAPASWIKALADKGTMGFGEVAQDALAAARDGFEVYPLFADFVTSRVEKYARFASTAEVFLPGGKPPQVGERFVQRDLAWTLEQMIEAEAASPGGRLAGLAAARAAFYEGPIAERIVAFHAANGGLLTAHDLANYQVRDEATHAVRFRGLDVHCCGAWCQGISMAQTLAMIEAAGRSASVKTQGGQERLDLHFVLEVLKRVFADREAYVTDPDYMAIAPEALLEPNFIKARLATIGECSDPLPAPAVAGGRSGEPAVYRVGCADTSHVSVIDADGNIFSATPSDPSYDTVVIPGTGLSVSSRGSQSRSIPGHLNALAPGKRPRLTPNPILALKDGKPWLAMGTPGGDVQVQAMIQVLLNMRDLGLSAEQAVRAPRVATYAFPGSFAPHDVHPNQVLYEQDLPVEQVEQLAARGHKLEAWPALTWKAGGICLALRNDENRDDNRGDKDGCVAVADPRRAGNSAIGVRAAKPGETS</sequence>
<reference evidence="2" key="1">
    <citation type="submission" date="2022-06" db="EMBL/GenBank/DDBJ databases">
        <title>A novel DMS-producing enzyme.</title>
        <authorList>
            <person name="Zhang Y."/>
        </authorList>
    </citation>
    <scope>NUCLEOTIDE SEQUENCE</scope>
    <source>
        <strain evidence="2">H10-59</strain>
    </source>
</reference>
<dbReference type="PRINTS" id="PR01210">
    <property type="entry name" value="GGTRANSPTASE"/>
</dbReference>
<proteinExistence type="predicted"/>
<dbReference type="AlphaFoldDB" id="A0AAU7KR39"/>
<dbReference type="PANTHER" id="PTHR43881">
    <property type="entry name" value="GAMMA-GLUTAMYLTRANSPEPTIDASE (AFU_ORTHOLOGUE AFUA_4G13580)"/>
    <property type="match status" value="1"/>
</dbReference>
<feature type="region of interest" description="Disordered" evidence="1">
    <location>
        <begin position="400"/>
        <end position="421"/>
    </location>
</feature>
<dbReference type="GO" id="GO:0103068">
    <property type="term" value="F:leukotriene C4 gamma-glutamyl transferase activity"/>
    <property type="evidence" value="ECO:0007669"/>
    <property type="project" value="UniProtKB-EC"/>
</dbReference>
<dbReference type="InterPro" id="IPR029055">
    <property type="entry name" value="Ntn_hydrolases_N"/>
</dbReference>
<accession>A0AAU7KR39</accession>
<dbReference type="Gene3D" id="1.10.246.130">
    <property type="match status" value="1"/>
</dbReference>
<evidence type="ECO:0000313" key="2">
    <source>
        <dbReference type="EMBL" id="XBO74121.1"/>
    </source>
</evidence>
<dbReference type="InterPro" id="IPR043138">
    <property type="entry name" value="GGT_lsub"/>
</dbReference>
<dbReference type="RefSeq" id="WP_348814655.1">
    <property type="nucleotide sequence ID" value="NZ_CP098828.1"/>
</dbReference>
<dbReference type="PANTHER" id="PTHR43881:SF1">
    <property type="entry name" value="GAMMA-GLUTAMYLTRANSPEPTIDASE (AFU_ORTHOLOGUE AFUA_4G13580)"/>
    <property type="match status" value="1"/>
</dbReference>
<dbReference type="SUPFAM" id="SSF56235">
    <property type="entry name" value="N-terminal nucleophile aminohydrolases (Ntn hydrolases)"/>
    <property type="match status" value="1"/>
</dbReference>
<dbReference type="InterPro" id="IPR043137">
    <property type="entry name" value="GGT_ssub_C"/>
</dbReference>
<dbReference type="EMBL" id="CP098828">
    <property type="protein sequence ID" value="XBO74121.1"/>
    <property type="molecule type" value="Genomic_DNA"/>
</dbReference>
<feature type="compositionally biased region" description="Low complexity" evidence="1">
    <location>
        <begin position="400"/>
        <end position="409"/>
    </location>
</feature>